<evidence type="ECO:0000256" key="1">
    <source>
        <dbReference type="SAM" id="MobiDB-lite"/>
    </source>
</evidence>
<keyword evidence="2" id="KW-0472">Membrane</keyword>
<name>A0ABU5T440_9MICC</name>
<dbReference type="EMBL" id="JAYGGQ010000003">
    <property type="protein sequence ID" value="MEA5454340.1"/>
    <property type="molecule type" value="Genomic_DNA"/>
</dbReference>
<dbReference type="Proteomes" id="UP001304769">
    <property type="component" value="Unassembled WGS sequence"/>
</dbReference>
<feature type="transmembrane region" description="Helical" evidence="2">
    <location>
        <begin position="153"/>
        <end position="170"/>
    </location>
</feature>
<accession>A0ABU5T440</accession>
<evidence type="ECO:0000313" key="3">
    <source>
        <dbReference type="EMBL" id="MEA5454340.1"/>
    </source>
</evidence>
<sequence>MTANPSGGDQGPEQPDGAGPAAARSAPELWRRAFELVGSFGPPLTVATALLVYFGWARTDAQAKSMGLDASLFGYTVQDLVLRSIPSLYLPLVWLLLVGIAWLAVDRWVRSRIDAGRLRGALLHSARAVLPVGLALAAALWLVVLAAPGLSVLYVPYALAGSVLLASWGLSLRRALRASGPCQARRESHAVERILVFSVVSLLLFWGTSDYAEAVGRGLAVSIEQRVGTLPVAAVYSSKRLGLTAPGVAEHSLGTADAPLFRYTGLRLLVVSGGRIFLLHDGWTLDHGRVIVLPDDAGVRIEYGTASAPEG</sequence>
<reference evidence="3 4" key="1">
    <citation type="submission" date="2023-12" db="EMBL/GenBank/DDBJ databases">
        <title>Sinomonas terricola sp. nov, isolated from litchi orchard soil in Guangdong, PR China.</title>
        <authorList>
            <person name="Jiaxin W."/>
            <person name="Yang Z."/>
            <person name="Honghui Z."/>
        </authorList>
    </citation>
    <scope>NUCLEOTIDE SEQUENCE [LARGE SCALE GENOMIC DNA]</scope>
    <source>
        <strain evidence="3 4">JGH33</strain>
    </source>
</reference>
<feature type="region of interest" description="Disordered" evidence="1">
    <location>
        <begin position="1"/>
        <end position="22"/>
    </location>
</feature>
<organism evidence="3 4">
    <name type="scientific">Sinomonas terricola</name>
    <dbReference type="NCBI Taxonomy" id="3110330"/>
    <lineage>
        <taxon>Bacteria</taxon>
        <taxon>Bacillati</taxon>
        <taxon>Actinomycetota</taxon>
        <taxon>Actinomycetes</taxon>
        <taxon>Micrococcales</taxon>
        <taxon>Micrococcaceae</taxon>
        <taxon>Sinomonas</taxon>
    </lineage>
</organism>
<keyword evidence="4" id="KW-1185">Reference proteome</keyword>
<feature type="transmembrane region" description="Helical" evidence="2">
    <location>
        <begin position="126"/>
        <end position="147"/>
    </location>
</feature>
<feature type="transmembrane region" description="Helical" evidence="2">
    <location>
        <begin position="88"/>
        <end position="105"/>
    </location>
</feature>
<evidence type="ECO:0000256" key="2">
    <source>
        <dbReference type="SAM" id="Phobius"/>
    </source>
</evidence>
<dbReference type="RefSeq" id="WP_323278166.1">
    <property type="nucleotide sequence ID" value="NZ_JAYGGQ010000003.1"/>
</dbReference>
<gene>
    <name evidence="3" type="ORF">SPF06_06365</name>
</gene>
<protein>
    <submittedName>
        <fullName evidence="3">Uncharacterized protein</fullName>
    </submittedName>
</protein>
<keyword evidence="2" id="KW-1133">Transmembrane helix</keyword>
<evidence type="ECO:0000313" key="4">
    <source>
        <dbReference type="Proteomes" id="UP001304769"/>
    </source>
</evidence>
<proteinExistence type="predicted"/>
<feature type="transmembrane region" description="Helical" evidence="2">
    <location>
        <begin position="33"/>
        <end position="56"/>
    </location>
</feature>
<comment type="caution">
    <text evidence="3">The sequence shown here is derived from an EMBL/GenBank/DDBJ whole genome shotgun (WGS) entry which is preliminary data.</text>
</comment>
<keyword evidence="2" id="KW-0812">Transmembrane</keyword>